<evidence type="ECO:0000256" key="1">
    <source>
        <dbReference type="ARBA" id="ARBA00022737"/>
    </source>
</evidence>
<dbReference type="Gene3D" id="3.40.50.300">
    <property type="entry name" value="P-loop containing nucleotide triphosphate hydrolases"/>
    <property type="match status" value="1"/>
</dbReference>
<feature type="compositionally biased region" description="Polar residues" evidence="2">
    <location>
        <begin position="242"/>
        <end position="252"/>
    </location>
</feature>
<gene>
    <name evidence="4" type="ORF">P691DRAFT_814806</name>
</gene>
<evidence type="ECO:0000256" key="2">
    <source>
        <dbReference type="SAM" id="MobiDB-lite"/>
    </source>
</evidence>
<name>A0A9P5WZ05_9AGAR</name>
<proteinExistence type="predicted"/>
<dbReference type="PANTHER" id="PTHR10039">
    <property type="entry name" value="AMELOGENIN"/>
    <property type="match status" value="1"/>
</dbReference>
<comment type="caution">
    <text evidence="4">The sequence shown here is derived from an EMBL/GenBank/DDBJ whole genome shotgun (WGS) entry which is preliminary data.</text>
</comment>
<dbReference type="InterPro" id="IPR007111">
    <property type="entry name" value="NACHT_NTPase"/>
</dbReference>
<evidence type="ECO:0000313" key="5">
    <source>
        <dbReference type="Proteomes" id="UP000807342"/>
    </source>
</evidence>
<keyword evidence="1" id="KW-0677">Repeat</keyword>
<dbReference type="Pfam" id="PF24883">
    <property type="entry name" value="NPHP3_N"/>
    <property type="match status" value="1"/>
</dbReference>
<sequence>MPDLLGHDYLLSVYYRHNNKYGIEFTWFQLGSDRLVAPTQLSTATTSMSTATTSMSTATTLMSTASTSMSETTAATSMSKTTTATSMSVETTEKRDEDAGILKHGQHKGKDHGAVPKSYSPVIPPYSEPRHSIVAVSTSEGALSRFRRRVTFRPKAGKGPTARKGVEFSGVGDKKPYSHASGSVDDYLAHDPRIRPSGSPHKHVRFGQPPEANRLDAYGSSLDDRTLLGSSSHHTSDLPAGSTPSWQGQPNHTYNPPVFTAYSPHSIPLPTGASLYRNLYSTSDPPPGFTGSYESNTGYNSITPEMVQDATLWFILSPKVLDGARLDSAARYPPPRCHPATRRTLRQRIIHWLDTTTVRDTNLLWLYGPAGVGKSAIAQTVAEDCRKEGWLGAAFFFSRSRGSDDPNRVIPSLVAQLFVTFPAYKALVSPLIIADPAILEYALEVQFQKLIVEPLLHLKDRRLRSEPLLLLLDGLDECQGDAYQQEFIRLISKFSALPNVSTFPFIWIVTSRSEWHICTEFSKFQCWGEELVIDTPEAREDVSILLRDGFTKIRNKYWNAFSEKMSWPAEEQLLVAHSNASGFIPIASAILQFIDTDEIPNPLARLTTSLSFLENPSLSTTSKPLDSLFVLYRKILQSIHPDILSITKKILFFLVLVDPNIPAQILANILLIDQATFYASLHRLHSVLIIPLPEHADKFPIRFYHSSFSIFLRYFYMDKTKTLVYPSPELCYVWWCDIWGKVGSNLSEGGLLGMLFYSLNIINELISPQHTCPGQGN</sequence>
<reference evidence="4" key="1">
    <citation type="submission" date="2020-11" db="EMBL/GenBank/DDBJ databases">
        <authorList>
            <consortium name="DOE Joint Genome Institute"/>
            <person name="Ahrendt S."/>
            <person name="Riley R."/>
            <person name="Andreopoulos W."/>
            <person name="Labutti K."/>
            <person name="Pangilinan J."/>
            <person name="Ruiz-Duenas F.J."/>
            <person name="Barrasa J.M."/>
            <person name="Sanchez-Garcia M."/>
            <person name="Camarero S."/>
            <person name="Miyauchi S."/>
            <person name="Serrano A."/>
            <person name="Linde D."/>
            <person name="Babiker R."/>
            <person name="Drula E."/>
            <person name="Ayuso-Fernandez I."/>
            <person name="Pacheco R."/>
            <person name="Padilla G."/>
            <person name="Ferreira P."/>
            <person name="Barriuso J."/>
            <person name="Kellner H."/>
            <person name="Castanera R."/>
            <person name="Alfaro M."/>
            <person name="Ramirez L."/>
            <person name="Pisabarro A.G."/>
            <person name="Kuo A."/>
            <person name="Tritt A."/>
            <person name="Lipzen A."/>
            <person name="He G."/>
            <person name="Yan M."/>
            <person name="Ng V."/>
            <person name="Cullen D."/>
            <person name="Martin F."/>
            <person name="Rosso M.-N."/>
            <person name="Henrissat B."/>
            <person name="Hibbett D."/>
            <person name="Martinez A.T."/>
            <person name="Grigoriev I.V."/>
        </authorList>
    </citation>
    <scope>NUCLEOTIDE SEQUENCE</scope>
    <source>
        <strain evidence="4">MF-IS2</strain>
    </source>
</reference>
<feature type="domain" description="NACHT" evidence="3">
    <location>
        <begin position="362"/>
        <end position="513"/>
    </location>
</feature>
<dbReference type="InterPro" id="IPR027417">
    <property type="entry name" value="P-loop_NTPase"/>
</dbReference>
<accession>A0A9P5WZ05</accession>
<dbReference type="InterPro" id="IPR056884">
    <property type="entry name" value="NPHP3-like_N"/>
</dbReference>
<dbReference type="OrthoDB" id="163438at2759"/>
<evidence type="ECO:0000313" key="4">
    <source>
        <dbReference type="EMBL" id="KAF9441107.1"/>
    </source>
</evidence>
<protein>
    <recommendedName>
        <fullName evidence="3">NACHT domain-containing protein</fullName>
    </recommendedName>
</protein>
<organism evidence="4 5">
    <name type="scientific">Macrolepiota fuliginosa MF-IS2</name>
    <dbReference type="NCBI Taxonomy" id="1400762"/>
    <lineage>
        <taxon>Eukaryota</taxon>
        <taxon>Fungi</taxon>
        <taxon>Dikarya</taxon>
        <taxon>Basidiomycota</taxon>
        <taxon>Agaricomycotina</taxon>
        <taxon>Agaricomycetes</taxon>
        <taxon>Agaricomycetidae</taxon>
        <taxon>Agaricales</taxon>
        <taxon>Agaricineae</taxon>
        <taxon>Agaricaceae</taxon>
        <taxon>Macrolepiota</taxon>
    </lineage>
</organism>
<feature type="region of interest" description="Disordered" evidence="2">
    <location>
        <begin position="151"/>
        <end position="252"/>
    </location>
</feature>
<dbReference type="EMBL" id="MU152056">
    <property type="protein sequence ID" value="KAF9441107.1"/>
    <property type="molecule type" value="Genomic_DNA"/>
</dbReference>
<feature type="region of interest" description="Disordered" evidence="2">
    <location>
        <begin position="64"/>
        <end position="96"/>
    </location>
</feature>
<feature type="compositionally biased region" description="Low complexity" evidence="2">
    <location>
        <begin position="64"/>
        <end position="90"/>
    </location>
</feature>
<keyword evidence="5" id="KW-1185">Reference proteome</keyword>
<dbReference type="Proteomes" id="UP000807342">
    <property type="component" value="Unassembled WGS sequence"/>
</dbReference>
<dbReference type="PROSITE" id="PS50837">
    <property type="entry name" value="NACHT"/>
    <property type="match status" value="1"/>
</dbReference>
<dbReference type="AlphaFoldDB" id="A0A9P5WZ05"/>
<dbReference type="SUPFAM" id="SSF52540">
    <property type="entry name" value="P-loop containing nucleoside triphosphate hydrolases"/>
    <property type="match status" value="1"/>
</dbReference>
<evidence type="ECO:0000259" key="3">
    <source>
        <dbReference type="PROSITE" id="PS50837"/>
    </source>
</evidence>